<dbReference type="GO" id="GO:0003723">
    <property type="term" value="F:RNA binding"/>
    <property type="evidence" value="ECO:0007669"/>
    <property type="project" value="UniProtKB-UniRule"/>
</dbReference>
<dbReference type="GO" id="GO:0004525">
    <property type="term" value="F:ribonuclease III activity"/>
    <property type="evidence" value="ECO:0007669"/>
    <property type="project" value="InterPro"/>
</dbReference>
<dbReference type="Gene3D" id="1.10.1520.10">
    <property type="entry name" value="Ribonuclease III domain"/>
    <property type="match status" value="1"/>
</dbReference>
<evidence type="ECO:0000256" key="3">
    <source>
        <dbReference type="ARBA" id="ARBA00022801"/>
    </source>
</evidence>
<keyword evidence="2" id="KW-0255">Endonuclease</keyword>
<dbReference type="PROSITE" id="PS50137">
    <property type="entry name" value="DS_RBD"/>
    <property type="match status" value="1"/>
</dbReference>
<evidence type="ECO:0000259" key="7">
    <source>
        <dbReference type="PROSITE" id="PS50137"/>
    </source>
</evidence>
<dbReference type="Pfam" id="PF00035">
    <property type="entry name" value="dsrm"/>
    <property type="match status" value="1"/>
</dbReference>
<protein>
    <submittedName>
        <fullName evidence="9">Double-stranded RNA binding domain-containing protein-containing protein</fullName>
    </submittedName>
</protein>
<dbReference type="PROSITE" id="PS50142">
    <property type="entry name" value="RNASE_3_2"/>
    <property type="match status" value="1"/>
</dbReference>
<evidence type="ECO:0000256" key="5">
    <source>
        <dbReference type="PROSITE-ProRule" id="PRU00266"/>
    </source>
</evidence>
<dbReference type="SUPFAM" id="SSF69065">
    <property type="entry name" value="RNase III domain-like"/>
    <property type="match status" value="1"/>
</dbReference>
<dbReference type="InterPro" id="IPR014720">
    <property type="entry name" value="dsRBD_dom"/>
</dbReference>
<evidence type="ECO:0000256" key="4">
    <source>
        <dbReference type="ARBA" id="ARBA00022884"/>
    </source>
</evidence>
<evidence type="ECO:0000256" key="6">
    <source>
        <dbReference type="SAM" id="MobiDB-lite"/>
    </source>
</evidence>
<evidence type="ECO:0000256" key="1">
    <source>
        <dbReference type="ARBA" id="ARBA00022722"/>
    </source>
</evidence>
<feature type="region of interest" description="Disordered" evidence="6">
    <location>
        <begin position="252"/>
        <end position="283"/>
    </location>
</feature>
<sequence length="400" mass="43336">MKLPPGPAVPRSLFCSVQPRRLGFEFAARQCELARRLNIQSQFDSETIPALASAVPPPAQMTLLQPDFGADACRFPPLPEIQREDLRLRIFTHRSYFARPTHVFEDPADDPSLDNEKLEHLGDSVLGLAVTSLLDQMYPGLRVGPSTKVRAMIVGNPNLADISVRYKLPQELRLHPSQAITLRASMNVQADVFEASVLHRHGPCADRAAQSFVGGLYADQGLASVQTWVNALFRPYAEAAYDVVRAQHGLPPISSSPRSAGAVSPTSSSSSSSPPLGTDPTTGHLALFNQQLQKSSKRVEWVYSEEHPFGDGAGASADGNGLLAHGSKTTPVWYGQVLVDGIVYGRGRGTTKKAAKNEAAKQGLLHMGIAVWCVFPLIGFVSQTRQVAHGDEHLDFNFTA</sequence>
<keyword evidence="4 5" id="KW-0694">RNA-binding</keyword>
<dbReference type="GO" id="GO:0006364">
    <property type="term" value="P:rRNA processing"/>
    <property type="evidence" value="ECO:0007669"/>
    <property type="project" value="TreeGrafter"/>
</dbReference>
<dbReference type="PANTHER" id="PTHR11207">
    <property type="entry name" value="RIBONUCLEASE III"/>
    <property type="match status" value="1"/>
</dbReference>
<proteinExistence type="predicted"/>
<dbReference type="GO" id="GO:0006369">
    <property type="term" value="P:termination of RNA polymerase II transcription"/>
    <property type="evidence" value="ECO:0007669"/>
    <property type="project" value="TreeGrafter"/>
</dbReference>
<dbReference type="Proteomes" id="UP001219525">
    <property type="component" value="Unassembled WGS sequence"/>
</dbReference>
<dbReference type="GO" id="GO:0034475">
    <property type="term" value="P:U4 snRNA 3'-end processing"/>
    <property type="evidence" value="ECO:0007669"/>
    <property type="project" value="TreeGrafter"/>
</dbReference>
<evidence type="ECO:0000256" key="2">
    <source>
        <dbReference type="ARBA" id="ARBA00022759"/>
    </source>
</evidence>
<evidence type="ECO:0000259" key="8">
    <source>
        <dbReference type="PROSITE" id="PS50142"/>
    </source>
</evidence>
<evidence type="ECO:0000313" key="9">
    <source>
        <dbReference type="EMBL" id="KAJ7228191.1"/>
    </source>
</evidence>
<feature type="domain" description="DRBM" evidence="7">
    <location>
        <begin position="283"/>
        <end position="369"/>
    </location>
</feature>
<keyword evidence="1" id="KW-0540">Nuclease</keyword>
<keyword evidence="3" id="KW-0378">Hydrolase</keyword>
<dbReference type="Gene3D" id="3.30.160.20">
    <property type="match status" value="1"/>
</dbReference>
<dbReference type="InterPro" id="IPR036389">
    <property type="entry name" value="RNase_III_sf"/>
</dbReference>
<dbReference type="Pfam" id="PF14622">
    <property type="entry name" value="Ribonucleas_3_3"/>
    <property type="match status" value="1"/>
</dbReference>
<gene>
    <name evidence="9" type="ORF">GGX14DRAFT_611615</name>
</gene>
<dbReference type="GO" id="GO:0005654">
    <property type="term" value="C:nucleoplasm"/>
    <property type="evidence" value="ECO:0007669"/>
    <property type="project" value="TreeGrafter"/>
</dbReference>
<dbReference type="EMBL" id="JARJCW010000002">
    <property type="protein sequence ID" value="KAJ7228191.1"/>
    <property type="molecule type" value="Genomic_DNA"/>
</dbReference>
<dbReference type="SMART" id="SM00535">
    <property type="entry name" value="RIBOc"/>
    <property type="match status" value="1"/>
</dbReference>
<dbReference type="AlphaFoldDB" id="A0AAD6YSG4"/>
<feature type="domain" description="RNase III" evidence="8">
    <location>
        <begin position="91"/>
        <end position="197"/>
    </location>
</feature>
<evidence type="ECO:0000313" key="10">
    <source>
        <dbReference type="Proteomes" id="UP001219525"/>
    </source>
</evidence>
<accession>A0AAD6YSG4</accession>
<reference evidence="9" key="1">
    <citation type="submission" date="2023-03" db="EMBL/GenBank/DDBJ databases">
        <title>Massive genome expansion in bonnet fungi (Mycena s.s.) driven by repeated elements and novel gene families across ecological guilds.</title>
        <authorList>
            <consortium name="Lawrence Berkeley National Laboratory"/>
            <person name="Harder C.B."/>
            <person name="Miyauchi S."/>
            <person name="Viragh M."/>
            <person name="Kuo A."/>
            <person name="Thoen E."/>
            <person name="Andreopoulos B."/>
            <person name="Lu D."/>
            <person name="Skrede I."/>
            <person name="Drula E."/>
            <person name="Henrissat B."/>
            <person name="Morin E."/>
            <person name="Kohler A."/>
            <person name="Barry K."/>
            <person name="LaButti K."/>
            <person name="Morin E."/>
            <person name="Salamov A."/>
            <person name="Lipzen A."/>
            <person name="Mereny Z."/>
            <person name="Hegedus B."/>
            <person name="Baldrian P."/>
            <person name="Stursova M."/>
            <person name="Weitz H."/>
            <person name="Taylor A."/>
            <person name="Grigoriev I.V."/>
            <person name="Nagy L.G."/>
            <person name="Martin F."/>
            <person name="Kauserud H."/>
        </authorList>
    </citation>
    <scope>NUCLEOTIDE SEQUENCE</scope>
    <source>
        <strain evidence="9">9144</strain>
    </source>
</reference>
<organism evidence="9 10">
    <name type="scientific">Mycena pura</name>
    <dbReference type="NCBI Taxonomy" id="153505"/>
    <lineage>
        <taxon>Eukaryota</taxon>
        <taxon>Fungi</taxon>
        <taxon>Dikarya</taxon>
        <taxon>Basidiomycota</taxon>
        <taxon>Agaricomycotina</taxon>
        <taxon>Agaricomycetes</taxon>
        <taxon>Agaricomycetidae</taxon>
        <taxon>Agaricales</taxon>
        <taxon>Marasmiineae</taxon>
        <taxon>Mycenaceae</taxon>
        <taxon>Mycena</taxon>
    </lineage>
</organism>
<dbReference type="PANTHER" id="PTHR11207:SF0">
    <property type="entry name" value="RIBONUCLEASE 3"/>
    <property type="match status" value="1"/>
</dbReference>
<dbReference type="InterPro" id="IPR000999">
    <property type="entry name" value="RNase_III_dom"/>
</dbReference>
<keyword evidence="10" id="KW-1185">Reference proteome</keyword>
<comment type="caution">
    <text evidence="9">The sequence shown here is derived from an EMBL/GenBank/DDBJ whole genome shotgun (WGS) entry which is preliminary data.</text>
</comment>
<name>A0AAD6YSG4_9AGAR</name>
<dbReference type="SUPFAM" id="SSF54768">
    <property type="entry name" value="dsRNA-binding domain-like"/>
    <property type="match status" value="1"/>
</dbReference>
<dbReference type="CDD" id="cd00593">
    <property type="entry name" value="RIBOc"/>
    <property type="match status" value="1"/>
</dbReference>
<feature type="compositionally biased region" description="Low complexity" evidence="6">
    <location>
        <begin position="264"/>
        <end position="282"/>
    </location>
</feature>